<dbReference type="InterPro" id="IPR050624">
    <property type="entry name" value="HTH-type_Tx_Regulator"/>
</dbReference>
<dbReference type="PANTHER" id="PTHR43479:SF7">
    <property type="entry name" value="TETR-FAMILY TRANSCRIPTIONAL REGULATOR"/>
    <property type="match status" value="1"/>
</dbReference>
<dbReference type="EMBL" id="JADIMT010000035">
    <property type="protein sequence ID" value="MBO8435836.1"/>
    <property type="molecule type" value="Genomic_DNA"/>
</dbReference>
<evidence type="ECO:0000256" key="2">
    <source>
        <dbReference type="PROSITE-ProRule" id="PRU00335"/>
    </source>
</evidence>
<dbReference type="AlphaFoldDB" id="A0A9D9DYA9"/>
<dbReference type="Proteomes" id="UP000823615">
    <property type="component" value="Unassembled WGS sequence"/>
</dbReference>
<dbReference type="SUPFAM" id="SSF46689">
    <property type="entry name" value="Homeodomain-like"/>
    <property type="match status" value="1"/>
</dbReference>
<gene>
    <name evidence="4" type="ORF">IAA97_02500</name>
</gene>
<organism evidence="4 5">
    <name type="scientific">Candidatus Ornithospirochaeta stercoripullorum</name>
    <dbReference type="NCBI Taxonomy" id="2840899"/>
    <lineage>
        <taxon>Bacteria</taxon>
        <taxon>Pseudomonadati</taxon>
        <taxon>Spirochaetota</taxon>
        <taxon>Spirochaetia</taxon>
        <taxon>Spirochaetales</taxon>
        <taxon>Spirochaetaceae</taxon>
        <taxon>Spirochaetaceae incertae sedis</taxon>
        <taxon>Candidatus Ornithospirochaeta</taxon>
    </lineage>
</organism>
<dbReference type="PROSITE" id="PS50977">
    <property type="entry name" value="HTH_TETR_2"/>
    <property type="match status" value="1"/>
</dbReference>
<comment type="caution">
    <text evidence="4">The sequence shown here is derived from an EMBL/GenBank/DDBJ whole genome shotgun (WGS) entry which is preliminary data.</text>
</comment>
<dbReference type="Pfam" id="PF14278">
    <property type="entry name" value="TetR_C_8"/>
    <property type="match status" value="1"/>
</dbReference>
<sequence length="184" mass="21062">MDKSNPRVTRTKSYLKQAIIELLKTEPFENITIKAICEKAAVNRSTFYAYYTCPRDLIEEIEKDILSKLPDYNPGGNKPFIDSITPFMQYVKDNGDTLSILLYSSADTTFGEQIVSAVMDKYNEFMSYTDPDEQALNFIFCINGVVGIVKEWIHSGYKWSVERISNFIVDMAFRSVGMNPSEQK</sequence>
<evidence type="ECO:0000256" key="1">
    <source>
        <dbReference type="ARBA" id="ARBA00023125"/>
    </source>
</evidence>
<accession>A0A9D9DYA9</accession>
<dbReference type="Gene3D" id="1.10.357.10">
    <property type="entry name" value="Tetracycline Repressor, domain 2"/>
    <property type="match status" value="1"/>
</dbReference>
<evidence type="ECO:0000313" key="5">
    <source>
        <dbReference type="Proteomes" id="UP000823615"/>
    </source>
</evidence>
<dbReference type="InterPro" id="IPR039532">
    <property type="entry name" value="TetR_C_Firmicutes"/>
</dbReference>
<name>A0A9D9DYA9_9SPIO</name>
<proteinExistence type="predicted"/>
<protein>
    <submittedName>
        <fullName evidence="4">TetR/AcrR family transcriptional regulator</fullName>
    </submittedName>
</protein>
<dbReference type="PANTHER" id="PTHR43479">
    <property type="entry name" value="ACREF/ENVCD OPERON REPRESSOR-RELATED"/>
    <property type="match status" value="1"/>
</dbReference>
<feature type="domain" description="HTH tetR-type" evidence="3">
    <location>
        <begin position="9"/>
        <end position="69"/>
    </location>
</feature>
<reference evidence="4" key="2">
    <citation type="journal article" date="2021" name="PeerJ">
        <title>Extensive microbial diversity within the chicken gut microbiome revealed by metagenomics and culture.</title>
        <authorList>
            <person name="Gilroy R."/>
            <person name="Ravi A."/>
            <person name="Getino M."/>
            <person name="Pursley I."/>
            <person name="Horton D.L."/>
            <person name="Alikhan N.F."/>
            <person name="Baker D."/>
            <person name="Gharbi K."/>
            <person name="Hall N."/>
            <person name="Watson M."/>
            <person name="Adriaenssens E.M."/>
            <person name="Foster-Nyarko E."/>
            <person name="Jarju S."/>
            <person name="Secka A."/>
            <person name="Antonio M."/>
            <person name="Oren A."/>
            <person name="Chaudhuri R.R."/>
            <person name="La Ragione R."/>
            <person name="Hildebrand F."/>
            <person name="Pallen M.J."/>
        </authorList>
    </citation>
    <scope>NUCLEOTIDE SEQUENCE</scope>
    <source>
        <strain evidence="4">7293</strain>
    </source>
</reference>
<evidence type="ECO:0000313" key="4">
    <source>
        <dbReference type="EMBL" id="MBO8435836.1"/>
    </source>
</evidence>
<evidence type="ECO:0000259" key="3">
    <source>
        <dbReference type="PROSITE" id="PS50977"/>
    </source>
</evidence>
<reference evidence="4" key="1">
    <citation type="submission" date="2020-10" db="EMBL/GenBank/DDBJ databases">
        <authorList>
            <person name="Gilroy R."/>
        </authorList>
    </citation>
    <scope>NUCLEOTIDE SEQUENCE</scope>
    <source>
        <strain evidence="4">7293</strain>
    </source>
</reference>
<feature type="DNA-binding region" description="H-T-H motif" evidence="2">
    <location>
        <begin position="32"/>
        <end position="51"/>
    </location>
</feature>
<dbReference type="GO" id="GO:0003677">
    <property type="term" value="F:DNA binding"/>
    <property type="evidence" value="ECO:0007669"/>
    <property type="project" value="UniProtKB-UniRule"/>
</dbReference>
<dbReference type="InterPro" id="IPR009057">
    <property type="entry name" value="Homeodomain-like_sf"/>
</dbReference>
<keyword evidence="1 2" id="KW-0238">DNA-binding</keyword>
<dbReference type="InterPro" id="IPR001647">
    <property type="entry name" value="HTH_TetR"/>
</dbReference>
<dbReference type="Pfam" id="PF00440">
    <property type="entry name" value="TetR_N"/>
    <property type="match status" value="1"/>
</dbReference>